<dbReference type="InterPro" id="IPR013087">
    <property type="entry name" value="Znf_C2H2_type"/>
</dbReference>
<dbReference type="GO" id="GO:0000978">
    <property type="term" value="F:RNA polymerase II cis-regulatory region sequence-specific DNA binding"/>
    <property type="evidence" value="ECO:0007669"/>
    <property type="project" value="TreeGrafter"/>
</dbReference>
<feature type="compositionally biased region" description="Polar residues" evidence="12">
    <location>
        <begin position="229"/>
        <end position="239"/>
    </location>
</feature>
<keyword evidence="8" id="KW-0371">Homeobox</keyword>
<dbReference type="GO" id="GO:0000981">
    <property type="term" value="F:DNA-binding transcription factor activity, RNA polymerase II-specific"/>
    <property type="evidence" value="ECO:0007669"/>
    <property type="project" value="TreeGrafter"/>
</dbReference>
<feature type="region of interest" description="Disordered" evidence="12">
    <location>
        <begin position="224"/>
        <end position="344"/>
    </location>
</feature>
<evidence type="ECO:0000256" key="4">
    <source>
        <dbReference type="ARBA" id="ARBA00022771"/>
    </source>
</evidence>
<dbReference type="InterPro" id="IPR051574">
    <property type="entry name" value="ZnF_E-box_Homeobox"/>
</dbReference>
<organism evidence="14 15">
    <name type="scientific">Cyprinus carpio</name>
    <name type="common">Common carp</name>
    <dbReference type="NCBI Taxonomy" id="7962"/>
    <lineage>
        <taxon>Eukaryota</taxon>
        <taxon>Metazoa</taxon>
        <taxon>Chordata</taxon>
        <taxon>Craniata</taxon>
        <taxon>Vertebrata</taxon>
        <taxon>Euteleostomi</taxon>
        <taxon>Actinopterygii</taxon>
        <taxon>Neopterygii</taxon>
        <taxon>Teleostei</taxon>
        <taxon>Ostariophysi</taxon>
        <taxon>Cypriniformes</taxon>
        <taxon>Cyprinidae</taxon>
        <taxon>Cyprininae</taxon>
        <taxon>Cyprinus</taxon>
    </lineage>
</organism>
<dbReference type="Proteomes" id="UP000694701">
    <property type="component" value="Unplaced"/>
</dbReference>
<name>A0A8C2JV10_CYPCA</name>
<feature type="compositionally biased region" description="Acidic residues" evidence="12">
    <location>
        <begin position="240"/>
        <end position="255"/>
    </location>
</feature>
<keyword evidence="7" id="KW-0238">DNA-binding</keyword>
<dbReference type="SMART" id="SM00355">
    <property type="entry name" value="ZnF_C2H2"/>
    <property type="match status" value="4"/>
</dbReference>
<sequence>TSQHSAKIMADGPRCQRRKQTQPRRKNRKSHRLNSVQATSDSDDEDKLHIAEEDSIADDPDQKSSVFQLKAARQLSKTSTQDGTPDAFSQLHTCPHCSRGYKRHTSLKEHIKLRHEKSEDNYCCSLCSYTFTYRTQLVRHMTAHRHVREQVQILLQAAGNLKNNQECAICNKAFKHKHHLIEHTRLHSGEKPYQCDKCGKRFSHSGSYSQHMNHRYSYCKKDTHELPEQVSTSTPPSQLDSDERESDGEEEEDLTALDMSDIRVVRVGEEYEDEESCGEEEQDRGREEQETEEGGMVMEVELGDTDTLEEETVETEDAMETEESKEEDTVLTNNEENTEMASED</sequence>
<evidence type="ECO:0000313" key="15">
    <source>
        <dbReference type="Proteomes" id="UP000694701"/>
    </source>
</evidence>
<evidence type="ECO:0000256" key="6">
    <source>
        <dbReference type="ARBA" id="ARBA00023015"/>
    </source>
</evidence>
<feature type="domain" description="C2H2-type" evidence="13">
    <location>
        <begin position="165"/>
        <end position="192"/>
    </location>
</feature>
<accession>A0A8C2JV10</accession>
<dbReference type="GO" id="GO:0005634">
    <property type="term" value="C:nucleus"/>
    <property type="evidence" value="ECO:0007669"/>
    <property type="project" value="UniProtKB-SubCell"/>
</dbReference>
<dbReference type="GO" id="GO:0008270">
    <property type="term" value="F:zinc ion binding"/>
    <property type="evidence" value="ECO:0007669"/>
    <property type="project" value="UniProtKB-KW"/>
</dbReference>
<dbReference type="PROSITE" id="PS00028">
    <property type="entry name" value="ZINC_FINGER_C2H2_1"/>
    <property type="match status" value="3"/>
</dbReference>
<dbReference type="SUPFAM" id="SSF57667">
    <property type="entry name" value="beta-beta-alpha zinc fingers"/>
    <property type="match status" value="2"/>
</dbReference>
<reference evidence="14" key="1">
    <citation type="submission" date="2025-08" db="UniProtKB">
        <authorList>
            <consortium name="Ensembl"/>
        </authorList>
    </citation>
    <scope>IDENTIFICATION</scope>
</reference>
<evidence type="ECO:0000256" key="3">
    <source>
        <dbReference type="ARBA" id="ARBA00022737"/>
    </source>
</evidence>
<feature type="compositionally biased region" description="Basic and acidic residues" evidence="12">
    <location>
        <begin position="260"/>
        <end position="269"/>
    </location>
</feature>
<dbReference type="InterPro" id="IPR036236">
    <property type="entry name" value="Znf_C2H2_sf"/>
</dbReference>
<evidence type="ECO:0000256" key="7">
    <source>
        <dbReference type="ARBA" id="ARBA00023125"/>
    </source>
</evidence>
<dbReference type="Ensembl" id="ENSCCRT00020107736.1">
    <property type="protein sequence ID" value="ENSCCRP00020098529.1"/>
    <property type="gene ID" value="ENSCCRG00020045306.1"/>
</dbReference>
<feature type="compositionally biased region" description="Acidic residues" evidence="12">
    <location>
        <begin position="301"/>
        <end position="326"/>
    </location>
</feature>
<evidence type="ECO:0000256" key="11">
    <source>
        <dbReference type="PROSITE-ProRule" id="PRU00042"/>
    </source>
</evidence>
<keyword evidence="3" id="KW-0677">Repeat</keyword>
<dbReference type="Pfam" id="PF00096">
    <property type="entry name" value="zf-C2H2"/>
    <property type="match status" value="2"/>
</dbReference>
<evidence type="ECO:0000256" key="8">
    <source>
        <dbReference type="ARBA" id="ARBA00023155"/>
    </source>
</evidence>
<dbReference type="FunFam" id="3.30.160.60:FF:000013">
    <property type="entry name" value="Putative zinc finger E-box-binding homeobox 2"/>
    <property type="match status" value="1"/>
</dbReference>
<dbReference type="Pfam" id="PF05605">
    <property type="entry name" value="zf-Di19"/>
    <property type="match status" value="1"/>
</dbReference>
<keyword evidence="6" id="KW-0805">Transcription regulation</keyword>
<feature type="domain" description="C2H2-type" evidence="13">
    <location>
        <begin position="122"/>
        <end position="149"/>
    </location>
</feature>
<keyword evidence="2" id="KW-0479">Metal-binding</keyword>
<evidence type="ECO:0000256" key="1">
    <source>
        <dbReference type="ARBA" id="ARBA00004123"/>
    </source>
</evidence>
<dbReference type="Gene3D" id="3.30.160.60">
    <property type="entry name" value="Classic Zinc Finger"/>
    <property type="match status" value="3"/>
</dbReference>
<dbReference type="AlphaFoldDB" id="A0A8C2JV10"/>
<dbReference type="PANTHER" id="PTHR24391">
    <property type="entry name" value="HISTONE H4 TRANSCRIPTION FACTOR-RELATED"/>
    <property type="match status" value="1"/>
</dbReference>
<feature type="domain" description="C2H2-type" evidence="13">
    <location>
        <begin position="92"/>
        <end position="120"/>
    </location>
</feature>
<feature type="region of interest" description="Disordered" evidence="12">
    <location>
        <begin position="1"/>
        <end position="63"/>
    </location>
</feature>
<evidence type="ECO:0000256" key="10">
    <source>
        <dbReference type="ARBA" id="ARBA00023242"/>
    </source>
</evidence>
<keyword evidence="10" id="KW-0539">Nucleus</keyword>
<dbReference type="FunFam" id="3.30.160.60:FF:000145">
    <property type="entry name" value="Zinc finger protein 574"/>
    <property type="match status" value="1"/>
</dbReference>
<dbReference type="InterPro" id="IPR008598">
    <property type="entry name" value="Di19_Zn-bd"/>
</dbReference>
<evidence type="ECO:0000313" key="14">
    <source>
        <dbReference type="Ensembl" id="ENSCCRP00020098529.1"/>
    </source>
</evidence>
<dbReference type="PROSITE" id="PS50157">
    <property type="entry name" value="ZINC_FINGER_C2H2_2"/>
    <property type="match status" value="4"/>
</dbReference>
<evidence type="ECO:0000259" key="13">
    <source>
        <dbReference type="PROSITE" id="PS50157"/>
    </source>
</evidence>
<keyword evidence="9" id="KW-0804">Transcription</keyword>
<evidence type="ECO:0000256" key="12">
    <source>
        <dbReference type="SAM" id="MobiDB-lite"/>
    </source>
</evidence>
<protein>
    <submittedName>
        <fullName evidence="14">Zinc finger E-box binding homeobox 1a</fullName>
    </submittedName>
</protein>
<evidence type="ECO:0000256" key="5">
    <source>
        <dbReference type="ARBA" id="ARBA00022833"/>
    </source>
</evidence>
<keyword evidence="5" id="KW-0862">Zinc</keyword>
<feature type="compositionally biased region" description="Basic residues" evidence="12">
    <location>
        <begin position="15"/>
        <end position="32"/>
    </location>
</feature>
<feature type="compositionally biased region" description="Acidic residues" evidence="12">
    <location>
        <begin position="270"/>
        <end position="282"/>
    </location>
</feature>
<evidence type="ECO:0000256" key="9">
    <source>
        <dbReference type="ARBA" id="ARBA00023163"/>
    </source>
</evidence>
<dbReference type="GO" id="GO:0045892">
    <property type="term" value="P:negative regulation of DNA-templated transcription"/>
    <property type="evidence" value="ECO:0007669"/>
    <property type="project" value="UniProtKB-ARBA"/>
</dbReference>
<evidence type="ECO:0000256" key="2">
    <source>
        <dbReference type="ARBA" id="ARBA00022723"/>
    </source>
</evidence>
<proteinExistence type="predicted"/>
<keyword evidence="4 11" id="KW-0863">Zinc-finger</keyword>
<dbReference type="PANTHER" id="PTHR24391:SF27">
    <property type="entry name" value="ZINC FINGER PROTEIN 1"/>
    <property type="match status" value="1"/>
</dbReference>
<comment type="subcellular location">
    <subcellularLocation>
        <location evidence="1">Nucleus</location>
    </subcellularLocation>
</comment>
<feature type="domain" description="C2H2-type" evidence="13">
    <location>
        <begin position="193"/>
        <end position="221"/>
    </location>
</feature>